<organism evidence="1 2">
    <name type="scientific">Stieleria neptunia</name>
    <dbReference type="NCBI Taxonomy" id="2527979"/>
    <lineage>
        <taxon>Bacteria</taxon>
        <taxon>Pseudomonadati</taxon>
        <taxon>Planctomycetota</taxon>
        <taxon>Planctomycetia</taxon>
        <taxon>Pirellulales</taxon>
        <taxon>Pirellulaceae</taxon>
        <taxon>Stieleria</taxon>
    </lineage>
</organism>
<evidence type="ECO:0000313" key="2">
    <source>
        <dbReference type="Proteomes" id="UP000319004"/>
    </source>
</evidence>
<keyword evidence="2" id="KW-1185">Reference proteome</keyword>
<protein>
    <submittedName>
        <fullName evidence="1">Uncharacterized protein</fullName>
    </submittedName>
</protein>
<dbReference type="EMBL" id="CP037423">
    <property type="protein sequence ID" value="QDV47183.1"/>
    <property type="molecule type" value="Genomic_DNA"/>
</dbReference>
<sequence>MASYPTVSDSNSLVKLYHPPYASLVASANWKNFPVVPVGRDWLTLPGARRRARAAPIFPLPCKFSPSMPPVLTPRRLNQPSQRPRSNHQIHARVQFFAYNFSRTIFSRTILRVLSCHGRPEPFQVVSGGRLAPRIVPTDGDSFLECVQPLLVMDFDLRLPGRSRRVHATKVNRRSESIGLLVRTK</sequence>
<gene>
    <name evidence="1" type="ORF">Enr13x_70920</name>
</gene>
<dbReference type="AlphaFoldDB" id="A0A518I248"/>
<proteinExistence type="predicted"/>
<reference evidence="1 2" key="1">
    <citation type="submission" date="2019-03" db="EMBL/GenBank/DDBJ databases">
        <title>Deep-cultivation of Planctomycetes and their phenomic and genomic characterization uncovers novel biology.</title>
        <authorList>
            <person name="Wiegand S."/>
            <person name="Jogler M."/>
            <person name="Boedeker C."/>
            <person name="Pinto D."/>
            <person name="Vollmers J."/>
            <person name="Rivas-Marin E."/>
            <person name="Kohn T."/>
            <person name="Peeters S.H."/>
            <person name="Heuer A."/>
            <person name="Rast P."/>
            <person name="Oberbeckmann S."/>
            <person name="Bunk B."/>
            <person name="Jeske O."/>
            <person name="Meyerdierks A."/>
            <person name="Storesund J.E."/>
            <person name="Kallscheuer N."/>
            <person name="Luecker S."/>
            <person name="Lage O.M."/>
            <person name="Pohl T."/>
            <person name="Merkel B.J."/>
            <person name="Hornburger P."/>
            <person name="Mueller R.-W."/>
            <person name="Bruemmer F."/>
            <person name="Labrenz M."/>
            <person name="Spormann A.M."/>
            <person name="Op den Camp H."/>
            <person name="Overmann J."/>
            <person name="Amann R."/>
            <person name="Jetten M.S.M."/>
            <person name="Mascher T."/>
            <person name="Medema M.H."/>
            <person name="Devos D.P."/>
            <person name="Kaster A.-K."/>
            <person name="Ovreas L."/>
            <person name="Rohde M."/>
            <person name="Galperin M.Y."/>
            <person name="Jogler C."/>
        </authorList>
    </citation>
    <scope>NUCLEOTIDE SEQUENCE [LARGE SCALE GENOMIC DNA]</scope>
    <source>
        <strain evidence="1 2">Enr13</strain>
    </source>
</reference>
<evidence type="ECO:0000313" key="1">
    <source>
        <dbReference type="EMBL" id="QDV47183.1"/>
    </source>
</evidence>
<accession>A0A518I248</accession>
<name>A0A518I248_9BACT</name>
<dbReference type="KEGG" id="snep:Enr13x_70920"/>
<dbReference type="Proteomes" id="UP000319004">
    <property type="component" value="Chromosome"/>
</dbReference>